<accession>A0ABV3X821</accession>
<evidence type="ECO:0000256" key="2">
    <source>
        <dbReference type="ARBA" id="ARBA00022801"/>
    </source>
</evidence>
<evidence type="ECO:0000256" key="1">
    <source>
        <dbReference type="ARBA" id="ARBA00005336"/>
    </source>
</evidence>
<dbReference type="RefSeq" id="WP_368848071.1">
    <property type="nucleotide sequence ID" value="NZ_CP194411.1"/>
</dbReference>
<protein>
    <submittedName>
        <fullName evidence="6">Beta-N-acetylhexosaminidase</fullName>
        <ecNumber evidence="6">3.2.1.52</ecNumber>
    </submittedName>
</protein>
<feature type="domain" description="Glycoside hydrolase family 3 N-terminal" evidence="5">
    <location>
        <begin position="66"/>
        <end position="385"/>
    </location>
</feature>
<dbReference type="Proteomes" id="UP001559623">
    <property type="component" value="Unassembled WGS sequence"/>
</dbReference>
<dbReference type="Gene3D" id="3.20.20.300">
    <property type="entry name" value="Glycoside hydrolase, family 3, N-terminal domain"/>
    <property type="match status" value="1"/>
</dbReference>
<name>A0ABV3X821_9FIRM</name>
<gene>
    <name evidence="6" type="primary">nagZ</name>
    <name evidence="6" type="ORF">QCO44_12120</name>
</gene>
<dbReference type="InterPro" id="IPR036962">
    <property type="entry name" value="Glyco_hydro_3_N_sf"/>
</dbReference>
<dbReference type="InterPro" id="IPR050226">
    <property type="entry name" value="NagZ_Beta-hexosaminidase"/>
</dbReference>
<feature type="signal peptide" evidence="4">
    <location>
        <begin position="1"/>
        <end position="26"/>
    </location>
</feature>
<evidence type="ECO:0000313" key="6">
    <source>
        <dbReference type="EMBL" id="MEX5286355.1"/>
    </source>
</evidence>
<reference evidence="6 7" key="1">
    <citation type="submission" date="2023-04" db="EMBL/GenBank/DDBJ databases">
        <title>Genome Sequence of Selenomonas sputigena ATCC 33150.</title>
        <authorList>
            <person name="Miller D.P."/>
            <person name="Anvari S."/>
            <person name="Polson S.W."/>
            <person name="Macdonald M."/>
            <person name="Mcdowell J.V."/>
        </authorList>
    </citation>
    <scope>NUCLEOTIDE SEQUENCE [LARGE SCALE GENOMIC DNA]</scope>
    <source>
        <strain evidence="6 7">ATCC 33150</strain>
    </source>
</reference>
<feature type="chain" id="PRO_5045964978" evidence="4">
    <location>
        <begin position="27"/>
        <end position="392"/>
    </location>
</feature>
<sequence length="392" mass="42113">MCKLTKTRLPLTLFGLAIFFASFLLTGCSARSDDAAPKAADTGPAQQNLSPDEKAAAIVQEMSDAEKVGQLVMIGIQGTELDADSRFMLTEYQIGGVILFDRNMKSPEQVRALNDALQKSASNAGLPLFIAIDEEGGAVARMKEAFPPPPAAEEIGRTGDPAEARRWAFQTAQGLKAMSFNLNFAPVADLGAANGRSYADDAPTVTAFVAAALEGHADAGLLACLKHFPGLGRGESDTHEDTVTVHADRTALEEGDLVPFRAMIAKRNAAKEKRGWFVMATHTMYPALDAEHPASLSPAILQKLLREELGYDGVIATDDLEMGAISRHYTFERAGVEAILAGADLILVCHDYAHETAVYNGILKAVRSGEIPEERLDASVKRIVKAKLEYLE</sequence>
<dbReference type="GO" id="GO:0004563">
    <property type="term" value="F:beta-N-acetylhexosaminidase activity"/>
    <property type="evidence" value="ECO:0007669"/>
    <property type="project" value="UniProtKB-EC"/>
</dbReference>
<evidence type="ECO:0000256" key="4">
    <source>
        <dbReference type="SAM" id="SignalP"/>
    </source>
</evidence>
<dbReference type="EMBL" id="JARVLH010000011">
    <property type="protein sequence ID" value="MEX5286355.1"/>
    <property type="molecule type" value="Genomic_DNA"/>
</dbReference>
<dbReference type="NCBIfam" id="NF003740">
    <property type="entry name" value="PRK05337.1"/>
    <property type="match status" value="1"/>
</dbReference>
<dbReference type="PROSITE" id="PS51257">
    <property type="entry name" value="PROKAR_LIPOPROTEIN"/>
    <property type="match status" value="1"/>
</dbReference>
<comment type="caution">
    <text evidence="6">The sequence shown here is derived from an EMBL/GenBank/DDBJ whole genome shotgun (WGS) entry which is preliminary data.</text>
</comment>
<keyword evidence="2 6" id="KW-0378">Hydrolase</keyword>
<dbReference type="PANTHER" id="PTHR30480:SF16">
    <property type="entry name" value="GLYCOSIDE HYDROLASE FAMILY 3 DOMAIN PROTEIN"/>
    <property type="match status" value="1"/>
</dbReference>
<keyword evidence="7" id="KW-1185">Reference proteome</keyword>
<proteinExistence type="inferred from homology"/>
<keyword evidence="3 6" id="KW-0326">Glycosidase</keyword>
<evidence type="ECO:0000256" key="3">
    <source>
        <dbReference type="ARBA" id="ARBA00023295"/>
    </source>
</evidence>
<evidence type="ECO:0000313" key="7">
    <source>
        <dbReference type="Proteomes" id="UP001559623"/>
    </source>
</evidence>
<dbReference type="InterPro" id="IPR017853">
    <property type="entry name" value="GH"/>
</dbReference>
<evidence type="ECO:0000259" key="5">
    <source>
        <dbReference type="Pfam" id="PF00933"/>
    </source>
</evidence>
<dbReference type="EC" id="3.2.1.52" evidence="6"/>
<dbReference type="InterPro" id="IPR001764">
    <property type="entry name" value="Glyco_hydro_3_N"/>
</dbReference>
<keyword evidence="4" id="KW-0732">Signal</keyword>
<dbReference type="SUPFAM" id="SSF51445">
    <property type="entry name" value="(Trans)glycosidases"/>
    <property type="match status" value="1"/>
</dbReference>
<organism evidence="6 7">
    <name type="scientific">Selenomonas sputigena</name>
    <dbReference type="NCBI Taxonomy" id="69823"/>
    <lineage>
        <taxon>Bacteria</taxon>
        <taxon>Bacillati</taxon>
        <taxon>Bacillota</taxon>
        <taxon>Negativicutes</taxon>
        <taxon>Selenomonadales</taxon>
        <taxon>Selenomonadaceae</taxon>
        <taxon>Selenomonas</taxon>
    </lineage>
</organism>
<dbReference type="PANTHER" id="PTHR30480">
    <property type="entry name" value="BETA-HEXOSAMINIDASE-RELATED"/>
    <property type="match status" value="1"/>
</dbReference>
<comment type="similarity">
    <text evidence="1">Belongs to the glycosyl hydrolase 3 family.</text>
</comment>
<dbReference type="Pfam" id="PF00933">
    <property type="entry name" value="Glyco_hydro_3"/>
    <property type="match status" value="1"/>
</dbReference>